<dbReference type="InterPro" id="IPR002293">
    <property type="entry name" value="AA/rel_permease1"/>
</dbReference>
<reference evidence="6 7" key="1">
    <citation type="submission" date="2013-12" db="EMBL/GenBank/DDBJ databases">
        <authorList>
            <person name="Stott M."/>
        </authorList>
    </citation>
    <scope>NUCLEOTIDE SEQUENCE [LARGE SCALE GENOMIC DNA]</scope>
    <source>
        <strain evidence="6 7">K22</strain>
    </source>
</reference>
<feature type="transmembrane region" description="Helical" evidence="5">
    <location>
        <begin position="313"/>
        <end position="338"/>
    </location>
</feature>
<feature type="transmembrane region" description="Helical" evidence="5">
    <location>
        <begin position="89"/>
        <end position="105"/>
    </location>
</feature>
<evidence type="ECO:0000256" key="3">
    <source>
        <dbReference type="ARBA" id="ARBA00022989"/>
    </source>
</evidence>
<feature type="transmembrane region" description="Helical" evidence="5">
    <location>
        <begin position="443"/>
        <end position="463"/>
    </location>
</feature>
<feature type="transmembrane region" description="Helical" evidence="5">
    <location>
        <begin position="176"/>
        <end position="198"/>
    </location>
</feature>
<dbReference type="Gene3D" id="1.20.1740.10">
    <property type="entry name" value="Amino acid/polyamine transporter I"/>
    <property type="match status" value="1"/>
</dbReference>
<proteinExistence type="predicted"/>
<dbReference type="OrthoDB" id="3181223at2"/>
<keyword evidence="7" id="KW-1185">Reference proteome</keyword>
<dbReference type="InterPro" id="IPR050598">
    <property type="entry name" value="AminoAcid_Transporter"/>
</dbReference>
<gene>
    <name evidence="6" type="ORF">PYK22_03111</name>
</gene>
<dbReference type="PANTHER" id="PTHR11785:SF512">
    <property type="entry name" value="SOBREMESA, ISOFORM B"/>
    <property type="match status" value="1"/>
</dbReference>
<protein>
    <submittedName>
        <fullName evidence="6">Amino acid/polyamine/organocation transporter, APC superfamily (TC 2.A.3)</fullName>
    </submittedName>
</protein>
<feature type="transmembrane region" description="Helical" evidence="5">
    <location>
        <begin position="12"/>
        <end position="35"/>
    </location>
</feature>
<dbReference type="AlphaFoldDB" id="A0A0B6X251"/>
<sequence length="470" mass="49692">MSDSNAVPTSLIRGLGLIAAISIVVGNVIGTGVFLKARVMTCNVGTPGLVLTAWIVAGLLSLAGALTYAELAAMMPQAGGEYVFLREAYGSRLAFLYGWMQIFIAKTGSQASVAVAFAIFLNVLVGGALDHQLFSLDLFGRRFSLGPLQLVALGIIALMTLINCAAVAISGRVATFLTGIKITLVLGVGLGAFLLAPGDWTHFSASDMGGTCVGVEETARMGLAGFSAAMLGALWGYDGWNNITLVAGEIKNPQRNIPLALIGGTIIIILLYVFVNAAYFYVLTPTEVASVSPNSSVATEVTRRFLGSLATGLIAAALMASSVGTLHTSILTGARVPFAMARDGLFFQSLAKLSSRSRVPTGALIAQAVWASILTLSGSFDTLTDYVIFGSWIFYGLTTSAVFALRRRLPHAPRPYRTWGYPIVPALFLLATVWLLVSTLLTAPLRSLIGLGLIALGWPVHWYSSHRQRP</sequence>
<evidence type="ECO:0000256" key="1">
    <source>
        <dbReference type="ARBA" id="ARBA00004141"/>
    </source>
</evidence>
<keyword evidence="3 5" id="KW-1133">Transmembrane helix</keyword>
<keyword evidence="2 5" id="KW-0812">Transmembrane</keyword>
<organism evidence="6 7">
    <name type="scientific">Pyrinomonas methylaliphatogenes</name>
    <dbReference type="NCBI Taxonomy" id="454194"/>
    <lineage>
        <taxon>Bacteria</taxon>
        <taxon>Pseudomonadati</taxon>
        <taxon>Acidobacteriota</taxon>
        <taxon>Blastocatellia</taxon>
        <taxon>Blastocatellales</taxon>
        <taxon>Pyrinomonadaceae</taxon>
        <taxon>Pyrinomonas</taxon>
    </lineage>
</organism>
<feature type="transmembrane region" description="Helical" evidence="5">
    <location>
        <begin position="112"/>
        <end position="129"/>
    </location>
</feature>
<feature type="transmembrane region" description="Helical" evidence="5">
    <location>
        <begin position="418"/>
        <end position="437"/>
    </location>
</feature>
<evidence type="ECO:0000313" key="7">
    <source>
        <dbReference type="Proteomes" id="UP000031518"/>
    </source>
</evidence>
<evidence type="ECO:0000256" key="4">
    <source>
        <dbReference type="ARBA" id="ARBA00023136"/>
    </source>
</evidence>
<feature type="transmembrane region" description="Helical" evidence="5">
    <location>
        <begin position="47"/>
        <end position="69"/>
    </location>
</feature>
<dbReference type="GO" id="GO:0015179">
    <property type="term" value="F:L-amino acid transmembrane transporter activity"/>
    <property type="evidence" value="ECO:0007669"/>
    <property type="project" value="TreeGrafter"/>
</dbReference>
<evidence type="ECO:0000256" key="2">
    <source>
        <dbReference type="ARBA" id="ARBA00022692"/>
    </source>
</evidence>
<feature type="transmembrane region" description="Helical" evidence="5">
    <location>
        <begin position="257"/>
        <end position="282"/>
    </location>
</feature>
<reference evidence="6 7" key="2">
    <citation type="submission" date="2015-01" db="EMBL/GenBank/DDBJ databases">
        <title>Complete genome sequence of Pyrinomonas methylaliphatogenes type strain K22T.</title>
        <authorList>
            <person name="Lee K.C.Y."/>
            <person name="Power J.F."/>
            <person name="Dunfield P.F."/>
            <person name="Morgan X.C."/>
            <person name="Huttenhower C."/>
            <person name="Stott M.B."/>
        </authorList>
    </citation>
    <scope>NUCLEOTIDE SEQUENCE [LARGE SCALE GENOMIC DNA]</scope>
    <source>
        <strain evidence="6 7">K22</strain>
    </source>
</reference>
<dbReference type="PANTHER" id="PTHR11785">
    <property type="entry name" value="AMINO ACID TRANSPORTER"/>
    <property type="match status" value="1"/>
</dbReference>
<keyword evidence="4 5" id="KW-0472">Membrane</keyword>
<dbReference type="PIRSF" id="PIRSF006060">
    <property type="entry name" value="AA_transporter"/>
    <property type="match status" value="1"/>
</dbReference>
<comment type="subcellular location">
    <subcellularLocation>
        <location evidence="1">Membrane</location>
        <topology evidence="1">Multi-pass membrane protein</topology>
    </subcellularLocation>
</comment>
<dbReference type="Pfam" id="PF13520">
    <property type="entry name" value="AA_permease_2"/>
    <property type="match status" value="1"/>
</dbReference>
<dbReference type="EMBL" id="CBXV010000008">
    <property type="protein sequence ID" value="CDM67062.1"/>
    <property type="molecule type" value="Genomic_DNA"/>
</dbReference>
<feature type="transmembrane region" description="Helical" evidence="5">
    <location>
        <begin position="149"/>
        <end position="169"/>
    </location>
</feature>
<accession>A0A0B6X251</accession>
<dbReference type="GO" id="GO:0016020">
    <property type="term" value="C:membrane"/>
    <property type="evidence" value="ECO:0007669"/>
    <property type="project" value="UniProtKB-SubCell"/>
</dbReference>
<feature type="transmembrane region" description="Helical" evidence="5">
    <location>
        <begin position="386"/>
        <end position="406"/>
    </location>
</feature>
<evidence type="ECO:0000313" key="6">
    <source>
        <dbReference type="EMBL" id="CDM67062.1"/>
    </source>
</evidence>
<evidence type="ECO:0000256" key="5">
    <source>
        <dbReference type="SAM" id="Phobius"/>
    </source>
</evidence>
<dbReference type="STRING" id="454194.PYK22_03111"/>
<name>A0A0B6X251_9BACT</name>
<dbReference type="Proteomes" id="UP000031518">
    <property type="component" value="Unassembled WGS sequence"/>
</dbReference>
<dbReference type="RefSeq" id="WP_041978640.1">
    <property type="nucleotide sequence ID" value="NZ_CBXV010000008.1"/>
</dbReference>